<accession>A0AAV5TCY1</accession>
<proteinExistence type="predicted"/>
<dbReference type="EMBL" id="BTSX01000004">
    <property type="protein sequence ID" value="GMS91619.1"/>
    <property type="molecule type" value="Genomic_DNA"/>
</dbReference>
<sequence length="210" mass="23713">IVLSRSELLSPFSPPPLLTPTRLNMTPRLTRNQLNRVAIRRRNIASVAGRSGGMNKYLKKLMGPTRVDQPSIADRPASSWICTSDGSSWTNLKIVEMTNSEICANEFADWTIFDEYDQCDLGNDVFLGECMRLLSVWQWCAMMEEDSESSVSSHSVTSVCGSSCWCSFEAEYETQKEEEEDEEMEEEDYNYSLTSSESCVTCDCGRLSDE</sequence>
<feature type="non-terminal residue" evidence="1">
    <location>
        <position position="1"/>
    </location>
</feature>
<feature type="non-terminal residue" evidence="1">
    <location>
        <position position="210"/>
    </location>
</feature>
<gene>
    <name evidence="1" type="ORF">PENTCL1PPCAC_13794</name>
</gene>
<evidence type="ECO:0000313" key="2">
    <source>
        <dbReference type="Proteomes" id="UP001432027"/>
    </source>
</evidence>
<evidence type="ECO:0000313" key="1">
    <source>
        <dbReference type="EMBL" id="GMS91619.1"/>
    </source>
</evidence>
<comment type="caution">
    <text evidence="1">The sequence shown here is derived from an EMBL/GenBank/DDBJ whole genome shotgun (WGS) entry which is preliminary data.</text>
</comment>
<reference evidence="1" key="1">
    <citation type="submission" date="2023-10" db="EMBL/GenBank/DDBJ databases">
        <title>Genome assembly of Pristionchus species.</title>
        <authorList>
            <person name="Yoshida K."/>
            <person name="Sommer R.J."/>
        </authorList>
    </citation>
    <scope>NUCLEOTIDE SEQUENCE</scope>
    <source>
        <strain evidence="1">RS0144</strain>
    </source>
</reference>
<dbReference type="AlphaFoldDB" id="A0AAV5TCY1"/>
<protein>
    <submittedName>
        <fullName evidence="1">Uncharacterized protein</fullName>
    </submittedName>
</protein>
<keyword evidence="2" id="KW-1185">Reference proteome</keyword>
<organism evidence="1 2">
    <name type="scientific">Pristionchus entomophagus</name>
    <dbReference type="NCBI Taxonomy" id="358040"/>
    <lineage>
        <taxon>Eukaryota</taxon>
        <taxon>Metazoa</taxon>
        <taxon>Ecdysozoa</taxon>
        <taxon>Nematoda</taxon>
        <taxon>Chromadorea</taxon>
        <taxon>Rhabditida</taxon>
        <taxon>Rhabditina</taxon>
        <taxon>Diplogasteromorpha</taxon>
        <taxon>Diplogasteroidea</taxon>
        <taxon>Neodiplogasteridae</taxon>
        <taxon>Pristionchus</taxon>
    </lineage>
</organism>
<name>A0AAV5TCY1_9BILA</name>
<dbReference type="Proteomes" id="UP001432027">
    <property type="component" value="Unassembled WGS sequence"/>
</dbReference>